<dbReference type="Proteomes" id="UP000186594">
    <property type="component" value="Unassembled WGS sequence"/>
</dbReference>
<comment type="caution">
    <text evidence="1">The sequence shown here is derived from an EMBL/GenBank/DDBJ whole genome shotgun (WGS) entry which is preliminary data.</text>
</comment>
<name>A0A1U7LJE2_NEOID</name>
<dbReference type="AlphaFoldDB" id="A0A1U7LJE2"/>
<protein>
    <submittedName>
        <fullName evidence="1">Uncharacterized protein</fullName>
    </submittedName>
</protein>
<proteinExistence type="predicted"/>
<reference evidence="1 2" key="1">
    <citation type="submission" date="2016-04" db="EMBL/GenBank/DDBJ databases">
        <title>Evolutionary innovation and constraint leading to complex multicellularity in the Ascomycota.</title>
        <authorList>
            <person name="Cisse O."/>
            <person name="Nguyen A."/>
            <person name="Hewitt D.A."/>
            <person name="Jedd G."/>
            <person name="Stajich J.E."/>
        </authorList>
    </citation>
    <scope>NUCLEOTIDE SEQUENCE [LARGE SCALE GENOMIC DNA]</scope>
    <source>
        <strain evidence="1 2">DAH-3</strain>
    </source>
</reference>
<accession>A0A1U7LJE2</accession>
<evidence type="ECO:0000313" key="2">
    <source>
        <dbReference type="Proteomes" id="UP000186594"/>
    </source>
</evidence>
<evidence type="ECO:0000313" key="1">
    <source>
        <dbReference type="EMBL" id="OLL22764.1"/>
    </source>
</evidence>
<organism evidence="1 2">
    <name type="scientific">Neolecta irregularis (strain DAH-3)</name>
    <dbReference type="NCBI Taxonomy" id="1198029"/>
    <lineage>
        <taxon>Eukaryota</taxon>
        <taxon>Fungi</taxon>
        <taxon>Dikarya</taxon>
        <taxon>Ascomycota</taxon>
        <taxon>Taphrinomycotina</taxon>
        <taxon>Neolectales</taxon>
        <taxon>Neolectaceae</taxon>
        <taxon>Neolecta</taxon>
    </lineage>
</organism>
<sequence length="122" mass="14405">MFFPALSPLSPLYGEYQTKKVATIEITLQLNQCSTLKNQIDYEKPHFVEVEVINEQILSMINIEIGKLKRSLRKDIQDVHIELLRQFAKQKFEMQRILEIGKIQLMELREANQTLKEQLSRM</sequence>
<keyword evidence="2" id="KW-1185">Reference proteome</keyword>
<dbReference type="OrthoDB" id="1602884at2759"/>
<dbReference type="EMBL" id="LXFE01002809">
    <property type="protein sequence ID" value="OLL22764.1"/>
    <property type="molecule type" value="Genomic_DNA"/>
</dbReference>
<gene>
    <name evidence="1" type="ORF">NEOLI_005339</name>
</gene>